<reference evidence="2 3" key="1">
    <citation type="journal article" date="2012" name="Proc. Natl. Acad. Sci. U.S.A.">
        <title>Antigenic diversity is generated by distinct evolutionary mechanisms in African trypanosome species.</title>
        <authorList>
            <person name="Jackson A.P."/>
            <person name="Berry A."/>
            <person name="Aslett M."/>
            <person name="Allison H.C."/>
            <person name="Burton P."/>
            <person name="Vavrova-Anderson J."/>
            <person name="Brown R."/>
            <person name="Browne H."/>
            <person name="Corton N."/>
            <person name="Hauser H."/>
            <person name="Gamble J."/>
            <person name="Gilderthorp R."/>
            <person name="Marcello L."/>
            <person name="McQuillan J."/>
            <person name="Otto T.D."/>
            <person name="Quail M.A."/>
            <person name="Sanders M.J."/>
            <person name="van Tonder A."/>
            <person name="Ginger M.L."/>
            <person name="Field M.C."/>
            <person name="Barry J.D."/>
            <person name="Hertz-Fowler C."/>
            <person name="Berriman M."/>
        </authorList>
    </citation>
    <scope>NUCLEOTIDE SEQUENCE</scope>
    <source>
        <strain evidence="2 3">Y486</strain>
    </source>
</reference>
<feature type="region of interest" description="Disordered" evidence="1">
    <location>
        <begin position="44"/>
        <end position="67"/>
    </location>
</feature>
<sequence length="301" mass="33854">MLGESPSLVKLDLSSCLHISHITPVLGIATLCELNVLGCKNSRSAKQNFPRRPNPRSLSIGRADSSKNEKHVIKYPQGLPTLKLRHDDSRAIKPSFTERMQTLVELQRDANKMRVILDRLFELPHLRVLSLRCPGPSSCEVFAEVRLRGVKLSLTRCRKPTDLRPLANVGSLEELDLSCFKLPGKGVIGSPPLLRHLGVSRCDVADESFSQIRESSTLESLDISNCKRIKDLSLIRKMGRFEKFSLVGCENVWSGLECLLKLPPLRFAYTPDADPSSFICSALQQKDVTLVNERFYYLEWP</sequence>
<dbReference type="SUPFAM" id="SSF52058">
    <property type="entry name" value="L domain-like"/>
    <property type="match status" value="1"/>
</dbReference>
<dbReference type="Pfam" id="PF13516">
    <property type="entry name" value="LRR_6"/>
    <property type="match status" value="1"/>
</dbReference>
<dbReference type="VEuPathDB" id="TriTrypDB:TvY486_0018450"/>
<dbReference type="InterPro" id="IPR032675">
    <property type="entry name" value="LRR_dom_sf"/>
</dbReference>
<protein>
    <recommendedName>
        <fullName evidence="4">Leucine-rich repeat protein (LRRP)</fullName>
    </recommendedName>
</protein>
<dbReference type="EMBL" id="CAEX01002703">
    <property type="protein sequence ID" value="CCD19146.1"/>
    <property type="molecule type" value="Genomic_DNA"/>
</dbReference>
<dbReference type="Proteomes" id="UP000009027">
    <property type="component" value="Unassembled WGS sequence"/>
</dbReference>
<gene>
    <name evidence="2" type="ORF">TvY486_0018450</name>
</gene>
<evidence type="ECO:0000313" key="2">
    <source>
        <dbReference type="EMBL" id="CCD19146.1"/>
    </source>
</evidence>
<dbReference type="Gene3D" id="3.80.10.10">
    <property type="entry name" value="Ribonuclease Inhibitor"/>
    <property type="match status" value="2"/>
</dbReference>
<accession>F9WNM7</accession>
<dbReference type="InterPro" id="IPR001611">
    <property type="entry name" value="Leu-rich_rpt"/>
</dbReference>
<evidence type="ECO:0000256" key="1">
    <source>
        <dbReference type="SAM" id="MobiDB-lite"/>
    </source>
</evidence>
<evidence type="ECO:0000313" key="3">
    <source>
        <dbReference type="Proteomes" id="UP000009027"/>
    </source>
</evidence>
<proteinExistence type="predicted"/>
<evidence type="ECO:0008006" key="4">
    <source>
        <dbReference type="Google" id="ProtNLM"/>
    </source>
</evidence>
<keyword evidence="3" id="KW-1185">Reference proteome</keyword>
<name>F9WNM7_TRYVY</name>
<dbReference type="AlphaFoldDB" id="F9WNM7"/>
<organism evidence="2 3">
    <name type="scientific">Trypanosoma vivax (strain Y486)</name>
    <dbReference type="NCBI Taxonomy" id="1055687"/>
    <lineage>
        <taxon>Eukaryota</taxon>
        <taxon>Discoba</taxon>
        <taxon>Euglenozoa</taxon>
        <taxon>Kinetoplastea</taxon>
        <taxon>Metakinetoplastina</taxon>
        <taxon>Trypanosomatida</taxon>
        <taxon>Trypanosomatidae</taxon>
        <taxon>Trypanosoma</taxon>
        <taxon>Duttonella</taxon>
    </lineage>
</organism>